<dbReference type="SUPFAM" id="SSF54001">
    <property type="entry name" value="Cysteine proteinases"/>
    <property type="match status" value="1"/>
</dbReference>
<comment type="caution">
    <text evidence="2">The sequence shown here is derived from an EMBL/GenBank/DDBJ whole genome shotgun (WGS) entry which is preliminary data.</text>
</comment>
<evidence type="ECO:0000259" key="1">
    <source>
        <dbReference type="PROSITE" id="PS50802"/>
    </source>
</evidence>
<dbReference type="AlphaFoldDB" id="X6MH93"/>
<keyword evidence="3" id="KW-1185">Reference proteome</keyword>
<dbReference type="OrthoDB" id="409956at2759"/>
<dbReference type="PROSITE" id="PS50802">
    <property type="entry name" value="OTU"/>
    <property type="match status" value="1"/>
</dbReference>
<dbReference type="EMBL" id="ASPP01021428">
    <property type="protein sequence ID" value="ETO12410.1"/>
    <property type="molecule type" value="Genomic_DNA"/>
</dbReference>
<dbReference type="Gene3D" id="2.30.30.140">
    <property type="match status" value="1"/>
</dbReference>
<protein>
    <submittedName>
        <fullName evidence="2">OTU-like cysteine protease</fullName>
    </submittedName>
</protein>
<organism evidence="2 3">
    <name type="scientific">Reticulomyxa filosa</name>
    <dbReference type="NCBI Taxonomy" id="46433"/>
    <lineage>
        <taxon>Eukaryota</taxon>
        <taxon>Sar</taxon>
        <taxon>Rhizaria</taxon>
        <taxon>Retaria</taxon>
        <taxon>Foraminifera</taxon>
        <taxon>Monothalamids</taxon>
        <taxon>Reticulomyxidae</taxon>
        <taxon>Reticulomyxa</taxon>
    </lineage>
</organism>
<feature type="domain" description="OTU" evidence="1">
    <location>
        <begin position="201"/>
        <end position="245"/>
    </location>
</feature>
<dbReference type="PANTHER" id="PTHR12419">
    <property type="entry name" value="OTU DOMAIN CONTAINING PROTEIN"/>
    <property type="match status" value="1"/>
</dbReference>
<evidence type="ECO:0000313" key="3">
    <source>
        <dbReference type="Proteomes" id="UP000023152"/>
    </source>
</evidence>
<gene>
    <name evidence="2" type="ORF">RFI_24967</name>
</gene>
<dbReference type="SUPFAM" id="SSF63748">
    <property type="entry name" value="Tudor/PWWP/MBT"/>
    <property type="match status" value="1"/>
</dbReference>
<keyword evidence="2" id="KW-0645">Protease</keyword>
<proteinExistence type="predicted"/>
<dbReference type="Gene3D" id="3.90.70.80">
    <property type="match status" value="1"/>
</dbReference>
<sequence length="245" mass="28251">MSISKRPAHRFTSLKKDDFVDLNPQRRHPGWVVGQIKELDKSSGQVYLTYDDGGTEGCQYYWAHLDDPQCIADLMSKSTQSQCKPRKCSKATQGAEDEPSFADEITETKKEEMHTFSVGDWIEVWDKVNKYWRPAVVLENDTIHIRVHYDGRSSVFDDTLLLSKHGDSIRPLGSGLEPDARELEIKKEMDAFTKALNEKDFELILIKGDGNCLYRCFAHEIYGDQNLHMKVRQECISYMLKCDLY</sequence>
<dbReference type="InterPro" id="IPR038765">
    <property type="entry name" value="Papain-like_cys_pep_sf"/>
</dbReference>
<keyword evidence="2" id="KW-0378">Hydrolase</keyword>
<evidence type="ECO:0000313" key="2">
    <source>
        <dbReference type="EMBL" id="ETO12410.1"/>
    </source>
</evidence>
<dbReference type="GO" id="GO:0016579">
    <property type="term" value="P:protein deubiquitination"/>
    <property type="evidence" value="ECO:0007669"/>
    <property type="project" value="TreeGrafter"/>
</dbReference>
<dbReference type="InterPro" id="IPR050704">
    <property type="entry name" value="Peptidase_C85-like"/>
</dbReference>
<reference evidence="2 3" key="1">
    <citation type="journal article" date="2013" name="Curr. Biol.">
        <title>The Genome of the Foraminiferan Reticulomyxa filosa.</title>
        <authorList>
            <person name="Glockner G."/>
            <person name="Hulsmann N."/>
            <person name="Schleicher M."/>
            <person name="Noegel A.A."/>
            <person name="Eichinger L."/>
            <person name="Gallinger C."/>
            <person name="Pawlowski J."/>
            <person name="Sierra R."/>
            <person name="Euteneuer U."/>
            <person name="Pillet L."/>
            <person name="Moustafa A."/>
            <person name="Platzer M."/>
            <person name="Groth M."/>
            <person name="Szafranski K."/>
            <person name="Schliwa M."/>
        </authorList>
    </citation>
    <scope>NUCLEOTIDE SEQUENCE [LARGE SCALE GENOMIC DNA]</scope>
</reference>
<accession>X6MH93</accession>
<dbReference type="GO" id="GO:0004843">
    <property type="term" value="F:cysteine-type deubiquitinase activity"/>
    <property type="evidence" value="ECO:0007669"/>
    <property type="project" value="TreeGrafter"/>
</dbReference>
<name>X6MH93_RETFI</name>
<dbReference type="GO" id="GO:0006508">
    <property type="term" value="P:proteolysis"/>
    <property type="evidence" value="ECO:0007669"/>
    <property type="project" value="UniProtKB-KW"/>
</dbReference>
<dbReference type="InterPro" id="IPR003323">
    <property type="entry name" value="OTU_dom"/>
</dbReference>
<dbReference type="Proteomes" id="UP000023152">
    <property type="component" value="Unassembled WGS sequence"/>
</dbReference>